<proteinExistence type="inferred from homology"/>
<dbReference type="PANTHER" id="PTHR10050:SF46">
    <property type="entry name" value="PROTEIN O-MANNOSYL-TRANSFERASE 2"/>
    <property type="match status" value="1"/>
</dbReference>
<evidence type="ECO:0000256" key="5">
    <source>
        <dbReference type="ARBA" id="ARBA00022679"/>
    </source>
</evidence>
<dbReference type="PANTHER" id="PTHR10050">
    <property type="entry name" value="DOLICHYL-PHOSPHATE-MANNOSE--PROTEIN MANNOSYLTRANSFERASE"/>
    <property type="match status" value="1"/>
</dbReference>
<feature type="transmembrane region" description="Helical" evidence="10">
    <location>
        <begin position="205"/>
        <end position="223"/>
    </location>
</feature>
<dbReference type="AlphaFoldDB" id="A0A6P2BPZ7"/>
<dbReference type="Pfam" id="PF02366">
    <property type="entry name" value="PMT"/>
    <property type="match status" value="1"/>
</dbReference>
<dbReference type="Pfam" id="PF16192">
    <property type="entry name" value="PMT_4TMC"/>
    <property type="match status" value="1"/>
</dbReference>
<evidence type="ECO:0000256" key="4">
    <source>
        <dbReference type="ARBA" id="ARBA00022676"/>
    </source>
</evidence>
<dbReference type="InterPro" id="IPR003342">
    <property type="entry name" value="ArnT-like_N"/>
</dbReference>
<comment type="function">
    <text evidence="10">Protein O-mannosyltransferase that catalyzes the transfer of a single mannose residue from a polyprenol phospho-mannosyl lipidic donor to the hydroxyl group of selected serine and threonine residues in acceptor proteins.</text>
</comment>
<dbReference type="InterPro" id="IPR032421">
    <property type="entry name" value="PMT_4TMC"/>
</dbReference>
<feature type="transmembrane region" description="Helical" evidence="10">
    <location>
        <begin position="473"/>
        <end position="496"/>
    </location>
</feature>
<dbReference type="OrthoDB" id="9776737at2"/>
<comment type="pathway">
    <text evidence="2 10">Protein modification; protein glycosylation.</text>
</comment>
<dbReference type="InterPro" id="IPR027005">
    <property type="entry name" value="PMT-like"/>
</dbReference>
<dbReference type="EMBL" id="RPFW01000007">
    <property type="protein sequence ID" value="TVZ01030.1"/>
    <property type="molecule type" value="Genomic_DNA"/>
</dbReference>
<evidence type="ECO:0000256" key="6">
    <source>
        <dbReference type="ARBA" id="ARBA00022692"/>
    </source>
</evidence>
<feature type="transmembrane region" description="Helical" evidence="10">
    <location>
        <begin position="309"/>
        <end position="331"/>
    </location>
</feature>
<comment type="subcellular location">
    <subcellularLocation>
        <location evidence="10">Cell membrane</location>
    </subcellularLocation>
    <subcellularLocation>
        <location evidence="1">Endomembrane system</location>
        <topology evidence="1">Multi-pass membrane protein</topology>
    </subcellularLocation>
</comment>
<dbReference type="EC" id="2.4.1.-" evidence="10"/>
<evidence type="ECO:0000256" key="2">
    <source>
        <dbReference type="ARBA" id="ARBA00004922"/>
    </source>
</evidence>
<organism evidence="13 14">
    <name type="scientific">Trebonia kvetii</name>
    <dbReference type="NCBI Taxonomy" id="2480626"/>
    <lineage>
        <taxon>Bacteria</taxon>
        <taxon>Bacillati</taxon>
        <taxon>Actinomycetota</taxon>
        <taxon>Actinomycetes</taxon>
        <taxon>Streptosporangiales</taxon>
        <taxon>Treboniaceae</taxon>
        <taxon>Trebonia</taxon>
    </lineage>
</organism>
<keyword evidence="5 10" id="KW-0808">Transferase</keyword>
<evidence type="ECO:0000256" key="9">
    <source>
        <dbReference type="ARBA" id="ARBA00093617"/>
    </source>
</evidence>
<dbReference type="GO" id="GO:0005886">
    <property type="term" value="C:plasma membrane"/>
    <property type="evidence" value="ECO:0007669"/>
    <property type="project" value="UniProtKB-SubCell"/>
</dbReference>
<evidence type="ECO:0000256" key="7">
    <source>
        <dbReference type="ARBA" id="ARBA00022989"/>
    </source>
</evidence>
<evidence type="ECO:0000259" key="11">
    <source>
        <dbReference type="Pfam" id="PF02366"/>
    </source>
</evidence>
<reference evidence="13 14" key="1">
    <citation type="submission" date="2018-11" db="EMBL/GenBank/DDBJ databases">
        <title>Trebonia kvetii gen.nov., sp.nov., a novel acidophilic actinobacterium, and proposal of the new actinobacterial family Treboniaceae fam. nov.</title>
        <authorList>
            <person name="Rapoport D."/>
            <person name="Sagova-Mareckova M."/>
            <person name="Sedlacek I."/>
            <person name="Provaznik J."/>
            <person name="Kralova S."/>
            <person name="Pavlinic D."/>
            <person name="Benes V."/>
            <person name="Kopecky J."/>
        </authorList>
    </citation>
    <scope>NUCLEOTIDE SEQUENCE [LARGE SCALE GENOMIC DNA]</scope>
    <source>
        <strain evidence="13 14">15Tr583</strain>
    </source>
</reference>
<evidence type="ECO:0000256" key="10">
    <source>
        <dbReference type="RuleBase" id="RU367007"/>
    </source>
</evidence>
<evidence type="ECO:0000256" key="1">
    <source>
        <dbReference type="ARBA" id="ARBA00004127"/>
    </source>
</evidence>
<keyword evidence="14" id="KW-1185">Reference proteome</keyword>
<keyword evidence="10" id="KW-1003">Cell membrane</keyword>
<keyword evidence="4 10" id="KW-0328">Glycosyltransferase</keyword>
<evidence type="ECO:0000313" key="14">
    <source>
        <dbReference type="Proteomes" id="UP000460272"/>
    </source>
</evidence>
<dbReference type="UniPathway" id="UPA00378"/>
<feature type="domain" description="Protein O-mannosyl-transferase C-terminal four TM" evidence="12">
    <location>
        <begin position="356"/>
        <end position="547"/>
    </location>
</feature>
<accession>A0A6P2BPZ7</accession>
<comment type="caution">
    <text evidence="13">The sequence shown here is derived from an EMBL/GenBank/DDBJ whole genome shotgun (WGS) entry which is preliminary data.</text>
</comment>
<sequence>MSAISDGQSTVDPGLGDANRVNDTAADRIAKLRARLMTPLPDDGIWGWVWPLLITVFAGVLRFIRLSSPDSVVFDETYYAKDAWSILRHGVEWNWVNPATPANYVNNQIIAGHFSDHLFQACSGTGCGEYVVQPEVGKLLIAVGEWMYGLTTLGWRFASAVVGTLAILVMCRVARRLTRSTLLGCTAGLLMSLDGLEFVLSRTGILDIFLMFFLLASFGALVVDRDVSRAKLAELVVLQPGDPAGPALGIRKWRVIAGVMLGLACASKQYAAWYVFAFAGLCIAWDLGARRTAGLYGYRRGAWMRDGKWLPLTLGVIPLVTYALTWMNWIVSGTGYDRDYARQHGVGIPLISQLYSLYEYHKEILKFGVGLNSGHPYMSQPWDWFVMSRPVAFYWVSYKDAAGLHAEPSGTVGPYASAVTAIGNPAIWWVSIPVILFCLIWWLTRRDWRAGSALLCIAAGWATWLPFVSRTKFFYYALEFEPFLIVCIVLCLGLILGPAGASLKRRGTGVVIAGAYVLGVLILFGYFYPIMTGVVIPYGDWLGHMWYQGILGPAKGWI</sequence>
<keyword evidence="6 10" id="KW-0812">Transmembrane</keyword>
<keyword evidence="7 10" id="KW-1133">Transmembrane helix</keyword>
<evidence type="ECO:0000313" key="13">
    <source>
        <dbReference type="EMBL" id="TVZ01030.1"/>
    </source>
</evidence>
<evidence type="ECO:0000256" key="8">
    <source>
        <dbReference type="ARBA" id="ARBA00023136"/>
    </source>
</evidence>
<dbReference type="GO" id="GO:0012505">
    <property type="term" value="C:endomembrane system"/>
    <property type="evidence" value="ECO:0007669"/>
    <property type="project" value="UniProtKB-SubCell"/>
</dbReference>
<name>A0A6P2BPZ7_9ACTN</name>
<protein>
    <recommendedName>
        <fullName evidence="9 10">Polyprenol-phosphate-mannose--protein mannosyltransferase</fullName>
        <ecNumber evidence="10">2.4.1.-</ecNumber>
    </recommendedName>
</protein>
<feature type="domain" description="ArnT-like N-terminal" evidence="11">
    <location>
        <begin position="145"/>
        <end position="290"/>
    </location>
</feature>
<dbReference type="RefSeq" id="WP_145859288.1">
    <property type="nucleotide sequence ID" value="NZ_RPFW01000007.1"/>
</dbReference>
<dbReference type="GO" id="GO:0004169">
    <property type="term" value="F:dolichyl-phosphate-mannose-protein mannosyltransferase activity"/>
    <property type="evidence" value="ECO:0007669"/>
    <property type="project" value="UniProtKB-UniRule"/>
</dbReference>
<evidence type="ECO:0000256" key="3">
    <source>
        <dbReference type="ARBA" id="ARBA00007222"/>
    </source>
</evidence>
<feature type="transmembrane region" description="Helical" evidence="10">
    <location>
        <begin position="426"/>
        <end position="443"/>
    </location>
</feature>
<keyword evidence="8 10" id="KW-0472">Membrane</keyword>
<feature type="transmembrane region" description="Helical" evidence="10">
    <location>
        <begin position="270"/>
        <end position="288"/>
    </location>
</feature>
<evidence type="ECO:0000259" key="12">
    <source>
        <dbReference type="Pfam" id="PF16192"/>
    </source>
</evidence>
<feature type="transmembrane region" description="Helical" evidence="10">
    <location>
        <begin position="508"/>
        <end position="528"/>
    </location>
</feature>
<feature type="transmembrane region" description="Helical" evidence="10">
    <location>
        <begin position="450"/>
        <end position="467"/>
    </location>
</feature>
<gene>
    <name evidence="13" type="ORF">EAS64_32465</name>
</gene>
<comment type="similarity">
    <text evidence="3 10">Belongs to the glycosyltransferase 39 family.</text>
</comment>
<feature type="transmembrane region" description="Helical" evidence="10">
    <location>
        <begin position="157"/>
        <end position="175"/>
    </location>
</feature>
<feature type="transmembrane region" description="Helical" evidence="10">
    <location>
        <begin position="45"/>
        <end position="64"/>
    </location>
</feature>
<dbReference type="Proteomes" id="UP000460272">
    <property type="component" value="Unassembled WGS sequence"/>
</dbReference>